<dbReference type="Pfam" id="PF26314">
    <property type="entry name" value="MptA_B_family"/>
    <property type="match status" value="1"/>
</dbReference>
<sequence length="433" mass="46356">MTARARPSREGPAGATIELATLGTGLVLVMVLLARLPSWRAELATFQALLGAALWLVARGRHAPAGLLAVLSVALAARLALLPTSPSLSDDIYRYIWEGRVVALGFDPYRLEPLADALRPLRDARLFPRINHPQLASIYPPLALAGFALVERISATVWAMKLWILLHEMGLVVALLLWGVRSEAGLAAAIAYAWNPLVLVEFAGSGHDDPTAMMWLVLALIWAERRPLASALALSAGALTKLAPLAALPFLMRSWPWRARLLALGLLGLGLGWYWAETRSAPSGLLAYWRTWRNNELVFDGLAAAVGPSVARWVAVALVAAVAAVTLALRASAAPATWATLRTGLLVSPVAHPWYFAWAVLTGPRVRLSFAPWALLSLTCVLSYGLFAPPTAGSSFHLPLPWRGLEYGVPAGLAIALAVARGAKRDSAGAHRV</sequence>
<feature type="transmembrane region" description="Helical" evidence="1">
    <location>
        <begin position="39"/>
        <end position="58"/>
    </location>
</feature>
<dbReference type="AlphaFoldDB" id="A0A538TWS3"/>
<feature type="transmembrane region" description="Helical" evidence="1">
    <location>
        <begin position="162"/>
        <end position="180"/>
    </location>
</feature>
<evidence type="ECO:0000256" key="1">
    <source>
        <dbReference type="SAM" id="Phobius"/>
    </source>
</evidence>
<feature type="transmembrane region" description="Helical" evidence="1">
    <location>
        <begin position="186"/>
        <end position="207"/>
    </location>
</feature>
<organism evidence="2 3">
    <name type="scientific">Eiseniibacteriota bacterium</name>
    <dbReference type="NCBI Taxonomy" id="2212470"/>
    <lineage>
        <taxon>Bacteria</taxon>
        <taxon>Candidatus Eiseniibacteriota</taxon>
    </lineage>
</organism>
<evidence type="ECO:0008006" key="4">
    <source>
        <dbReference type="Google" id="ProtNLM"/>
    </source>
</evidence>
<feature type="transmembrane region" description="Helical" evidence="1">
    <location>
        <begin position="257"/>
        <end position="276"/>
    </location>
</feature>
<proteinExistence type="predicted"/>
<keyword evidence="1" id="KW-0472">Membrane</keyword>
<feature type="transmembrane region" description="Helical" evidence="1">
    <location>
        <begin position="341"/>
        <end position="361"/>
    </location>
</feature>
<feature type="transmembrane region" description="Helical" evidence="1">
    <location>
        <begin position="228"/>
        <end position="251"/>
    </location>
</feature>
<name>A0A538TWS3_UNCEI</name>
<keyword evidence="1" id="KW-0812">Transmembrane</keyword>
<protein>
    <recommendedName>
        <fullName evidence="4">DUF2029 domain-containing protein</fullName>
    </recommendedName>
</protein>
<feature type="transmembrane region" description="Helical" evidence="1">
    <location>
        <begin position="368"/>
        <end position="387"/>
    </location>
</feature>
<evidence type="ECO:0000313" key="2">
    <source>
        <dbReference type="EMBL" id="TMQ68048.1"/>
    </source>
</evidence>
<comment type="caution">
    <text evidence="2">The sequence shown here is derived from an EMBL/GenBank/DDBJ whole genome shotgun (WGS) entry which is preliminary data.</text>
</comment>
<feature type="transmembrane region" description="Helical" evidence="1">
    <location>
        <begin position="65"/>
        <end position="81"/>
    </location>
</feature>
<gene>
    <name evidence="2" type="ORF">E6K78_02605</name>
</gene>
<feature type="transmembrane region" description="Helical" evidence="1">
    <location>
        <begin position="12"/>
        <end position="33"/>
    </location>
</feature>
<dbReference type="Proteomes" id="UP000316609">
    <property type="component" value="Unassembled WGS sequence"/>
</dbReference>
<reference evidence="2 3" key="1">
    <citation type="journal article" date="2019" name="Nat. Microbiol.">
        <title>Mediterranean grassland soil C-N compound turnover is dependent on rainfall and depth, and is mediated by genomically divergent microorganisms.</title>
        <authorList>
            <person name="Diamond S."/>
            <person name="Andeer P.F."/>
            <person name="Li Z."/>
            <person name="Crits-Christoph A."/>
            <person name="Burstein D."/>
            <person name="Anantharaman K."/>
            <person name="Lane K.R."/>
            <person name="Thomas B.C."/>
            <person name="Pan C."/>
            <person name="Northen T.R."/>
            <person name="Banfield J.F."/>
        </authorList>
    </citation>
    <scope>NUCLEOTIDE SEQUENCE [LARGE SCALE GENOMIC DNA]</scope>
    <source>
        <strain evidence="2">WS_8</strain>
    </source>
</reference>
<keyword evidence="1" id="KW-1133">Transmembrane helix</keyword>
<feature type="transmembrane region" description="Helical" evidence="1">
    <location>
        <begin position="297"/>
        <end position="329"/>
    </location>
</feature>
<dbReference type="EMBL" id="VBOY01000018">
    <property type="protein sequence ID" value="TMQ68048.1"/>
    <property type="molecule type" value="Genomic_DNA"/>
</dbReference>
<evidence type="ECO:0000313" key="3">
    <source>
        <dbReference type="Proteomes" id="UP000316609"/>
    </source>
</evidence>
<accession>A0A538TWS3</accession>